<dbReference type="Pfam" id="PF09253">
    <property type="entry name" value="Ole_e_6"/>
    <property type="match status" value="2"/>
</dbReference>
<organism evidence="2 3">
    <name type="scientific">Acer saccharum</name>
    <name type="common">Sugar maple</name>
    <dbReference type="NCBI Taxonomy" id="4024"/>
    <lineage>
        <taxon>Eukaryota</taxon>
        <taxon>Viridiplantae</taxon>
        <taxon>Streptophyta</taxon>
        <taxon>Embryophyta</taxon>
        <taxon>Tracheophyta</taxon>
        <taxon>Spermatophyta</taxon>
        <taxon>Magnoliopsida</taxon>
        <taxon>eudicotyledons</taxon>
        <taxon>Gunneridae</taxon>
        <taxon>Pentapetalae</taxon>
        <taxon>rosids</taxon>
        <taxon>malvids</taxon>
        <taxon>Sapindales</taxon>
        <taxon>Sapindaceae</taxon>
        <taxon>Hippocastanoideae</taxon>
        <taxon>Acereae</taxon>
        <taxon>Acer</taxon>
    </lineage>
</organism>
<comment type="caution">
    <text evidence="2">The sequence shown here is derived from an EMBL/GenBank/DDBJ whole genome shotgun (WGS) entry which is preliminary data.</text>
</comment>
<feature type="chain" id="PRO_5041342753" evidence="1">
    <location>
        <begin position="27"/>
        <end position="131"/>
    </location>
</feature>
<dbReference type="Gene3D" id="1.10.287.720">
    <property type="entry name" value="Pollen allergen ole e 6"/>
    <property type="match status" value="2"/>
</dbReference>
<sequence length="131" mass="14455">MAKFAAALLVLCLVFVAAVQVPQVHAADVYGNCLPVCLKECEKENGYTFCEMKCDTDCFNKEIEVQLPKVHADVYSDCLPDCLKACEKNNGYTHCEMKCDTDCFNKDFDSRLSKAPTEAPTEAPTQAPTSN</sequence>
<reference evidence="2" key="2">
    <citation type="submission" date="2023-06" db="EMBL/GenBank/DDBJ databases">
        <authorList>
            <person name="Swenson N.G."/>
            <person name="Wegrzyn J.L."/>
            <person name="Mcevoy S.L."/>
        </authorList>
    </citation>
    <scope>NUCLEOTIDE SEQUENCE</scope>
    <source>
        <strain evidence="2">NS2018</strain>
        <tissue evidence="2">Leaf</tissue>
    </source>
</reference>
<gene>
    <name evidence="2" type="ORF">LWI29_035085</name>
</gene>
<dbReference type="PANTHER" id="PTHR35632:SF7">
    <property type="entry name" value="MAJOR POLLEN ALLERGEN OLE E 6-LIKE"/>
    <property type="match status" value="1"/>
</dbReference>
<dbReference type="EMBL" id="JAUESC010000001">
    <property type="protein sequence ID" value="KAK0608725.1"/>
    <property type="molecule type" value="Genomic_DNA"/>
</dbReference>
<dbReference type="InterPro" id="IPR015333">
    <property type="entry name" value="Pollen_allergen_ole-e-6"/>
</dbReference>
<dbReference type="InterPro" id="IPR036466">
    <property type="entry name" value="Pollen_allergen_ole-e-6_sf"/>
</dbReference>
<keyword evidence="1" id="KW-0732">Signal</keyword>
<evidence type="ECO:0000313" key="2">
    <source>
        <dbReference type="EMBL" id="KAK0608725.1"/>
    </source>
</evidence>
<dbReference type="PANTHER" id="PTHR35632">
    <property type="entry name" value="MAJOR POLLEN ALLERGEN OLE E 6-LIKE"/>
    <property type="match status" value="1"/>
</dbReference>
<feature type="signal peptide" evidence="1">
    <location>
        <begin position="1"/>
        <end position="26"/>
    </location>
</feature>
<accession>A0AA39WAP0</accession>
<evidence type="ECO:0000313" key="3">
    <source>
        <dbReference type="Proteomes" id="UP001168877"/>
    </source>
</evidence>
<evidence type="ECO:0000256" key="1">
    <source>
        <dbReference type="SAM" id="SignalP"/>
    </source>
</evidence>
<proteinExistence type="predicted"/>
<protein>
    <submittedName>
        <fullName evidence="2">Uncharacterized protein</fullName>
    </submittedName>
</protein>
<dbReference type="Proteomes" id="UP001168877">
    <property type="component" value="Unassembled WGS sequence"/>
</dbReference>
<reference evidence="2" key="1">
    <citation type="journal article" date="2022" name="Plant J.">
        <title>Strategies of tolerance reflected in two North American maple genomes.</title>
        <authorList>
            <person name="McEvoy S.L."/>
            <person name="Sezen U.U."/>
            <person name="Trouern-Trend A."/>
            <person name="McMahon S.M."/>
            <person name="Schaberg P.G."/>
            <person name="Yang J."/>
            <person name="Wegrzyn J.L."/>
            <person name="Swenson N.G."/>
        </authorList>
    </citation>
    <scope>NUCLEOTIDE SEQUENCE</scope>
    <source>
        <strain evidence="2">NS2018</strain>
    </source>
</reference>
<keyword evidence="3" id="KW-1185">Reference proteome</keyword>
<dbReference type="SUPFAM" id="SSF111388">
    <property type="entry name" value="Pollen allergen ole e 6"/>
    <property type="match status" value="2"/>
</dbReference>
<name>A0AA39WAP0_ACESA</name>
<dbReference type="AlphaFoldDB" id="A0AA39WAP0"/>